<dbReference type="AlphaFoldDB" id="A0A433SA99"/>
<comment type="caution">
    <text evidence="8">The sequence shown here is derived from an EMBL/GenBank/DDBJ whole genome shotgun (WGS) entry which is preliminary data.</text>
</comment>
<dbReference type="EC" id="2.3.1.242" evidence="8"/>
<keyword evidence="4 8" id="KW-0808">Transferase</keyword>
<feature type="transmembrane region" description="Helical" evidence="7">
    <location>
        <begin position="12"/>
        <end position="31"/>
    </location>
</feature>
<evidence type="ECO:0000256" key="6">
    <source>
        <dbReference type="ARBA" id="ARBA00023315"/>
    </source>
</evidence>
<dbReference type="InterPro" id="IPR004960">
    <property type="entry name" value="LipA_acyltrans"/>
</dbReference>
<gene>
    <name evidence="8" type="primary">lpxP</name>
    <name evidence="8" type="ORF">CUZ56_02736</name>
</gene>
<dbReference type="PANTHER" id="PTHR30606:SF10">
    <property type="entry name" value="PHOSPHATIDYLINOSITOL MANNOSIDE ACYLTRANSFERASE"/>
    <property type="match status" value="1"/>
</dbReference>
<keyword evidence="2" id="KW-1003">Cell membrane</keyword>
<dbReference type="PIRSF" id="PIRSF026649">
    <property type="entry name" value="MsbB"/>
    <property type="match status" value="1"/>
</dbReference>
<organism evidence="8 9">
    <name type="scientific">Saezia sanguinis</name>
    <dbReference type="NCBI Taxonomy" id="1965230"/>
    <lineage>
        <taxon>Bacteria</taxon>
        <taxon>Pseudomonadati</taxon>
        <taxon>Pseudomonadota</taxon>
        <taxon>Betaproteobacteria</taxon>
        <taxon>Burkholderiales</taxon>
        <taxon>Saeziaceae</taxon>
        <taxon>Saezia</taxon>
    </lineage>
</organism>
<keyword evidence="7" id="KW-0812">Transmembrane</keyword>
<dbReference type="Pfam" id="PF03279">
    <property type="entry name" value="Lip_A_acyltrans"/>
    <property type="match status" value="1"/>
</dbReference>
<keyword evidence="7" id="KW-1133">Transmembrane helix</keyword>
<accession>A0A433SA99</accession>
<evidence type="ECO:0000256" key="1">
    <source>
        <dbReference type="ARBA" id="ARBA00004533"/>
    </source>
</evidence>
<evidence type="ECO:0000256" key="5">
    <source>
        <dbReference type="ARBA" id="ARBA00023136"/>
    </source>
</evidence>
<evidence type="ECO:0000256" key="4">
    <source>
        <dbReference type="ARBA" id="ARBA00022679"/>
    </source>
</evidence>
<evidence type="ECO:0000313" key="8">
    <source>
        <dbReference type="EMBL" id="RUS65650.1"/>
    </source>
</evidence>
<evidence type="ECO:0000256" key="2">
    <source>
        <dbReference type="ARBA" id="ARBA00022475"/>
    </source>
</evidence>
<reference evidence="8 9" key="1">
    <citation type="submission" date="2018-01" db="EMBL/GenBank/DDBJ databases">
        <title>Saezia sanguinis gen. nov., sp. nov., in the order Burkholderiales isolated from human blood.</title>
        <authorList>
            <person name="Medina-Pascual M.J."/>
            <person name="Valdezate S."/>
            <person name="Monzon S."/>
            <person name="Cuesta I."/>
            <person name="Carrasco G."/>
            <person name="Villalon P."/>
            <person name="Saez-Nieto J.A."/>
        </authorList>
    </citation>
    <scope>NUCLEOTIDE SEQUENCE [LARGE SCALE GENOMIC DNA]</scope>
    <source>
        <strain evidence="8 9">CNM695-12</strain>
    </source>
</reference>
<dbReference type="CDD" id="cd07984">
    <property type="entry name" value="LPLAT_LABLAT-like"/>
    <property type="match status" value="1"/>
</dbReference>
<keyword evidence="6 8" id="KW-0012">Acyltransferase</keyword>
<keyword evidence="9" id="KW-1185">Reference proteome</keyword>
<dbReference type="GO" id="GO:0005886">
    <property type="term" value="C:plasma membrane"/>
    <property type="evidence" value="ECO:0007669"/>
    <property type="project" value="UniProtKB-SubCell"/>
</dbReference>
<evidence type="ECO:0000313" key="9">
    <source>
        <dbReference type="Proteomes" id="UP000286947"/>
    </source>
</evidence>
<evidence type="ECO:0000256" key="3">
    <source>
        <dbReference type="ARBA" id="ARBA00022519"/>
    </source>
</evidence>
<dbReference type="GO" id="GO:0016746">
    <property type="term" value="F:acyltransferase activity"/>
    <property type="evidence" value="ECO:0007669"/>
    <property type="project" value="UniProtKB-KW"/>
</dbReference>
<comment type="subcellular location">
    <subcellularLocation>
        <location evidence="1">Cell inner membrane</location>
    </subcellularLocation>
</comment>
<dbReference type="OrthoDB" id="8524027at2"/>
<dbReference type="RefSeq" id="WP_126980900.1">
    <property type="nucleotide sequence ID" value="NZ_PQSP01000010.1"/>
</dbReference>
<dbReference type="EMBL" id="PQSP01000010">
    <property type="protein sequence ID" value="RUS65650.1"/>
    <property type="molecule type" value="Genomic_DNA"/>
</dbReference>
<dbReference type="Proteomes" id="UP000286947">
    <property type="component" value="Unassembled WGS sequence"/>
</dbReference>
<dbReference type="PANTHER" id="PTHR30606">
    <property type="entry name" value="LIPID A BIOSYNTHESIS LAUROYL ACYLTRANSFERASE"/>
    <property type="match status" value="1"/>
</dbReference>
<sequence length="293" mass="33174">MTQFLLRLAGWLPLPVLHSIGWLAGWIMWFIPNSQKRTATQQIAWCLPDWSPRAQKRLIRRSLIETAKAIVEAPAFWYGPAFRLKRWLNDEKMLADLRARTERSGGAAIFLTPHLGAWELSSFVGALIGPLTVLYKPQTRADGKANEMMNPGRSRMKNIKLASTDSGGVRALLAALKRREMIGILPDHDPPEGSGQYAPFFGHPAHTMDLVSKLAGKSGAPVIFFVAKRLSWGRGFRFYCMDAPAEISDPQQGTAAMNRGLEEVIMRWPDQYWWGYKRFRRLPPGVENPYKKK</sequence>
<name>A0A433SA99_9BURK</name>
<evidence type="ECO:0000256" key="7">
    <source>
        <dbReference type="SAM" id="Phobius"/>
    </source>
</evidence>
<dbReference type="GO" id="GO:0009247">
    <property type="term" value="P:glycolipid biosynthetic process"/>
    <property type="evidence" value="ECO:0007669"/>
    <property type="project" value="UniProtKB-ARBA"/>
</dbReference>
<keyword evidence="3" id="KW-0997">Cell inner membrane</keyword>
<proteinExistence type="predicted"/>
<protein>
    <submittedName>
        <fullName evidence="8">Lipid A biosynthesis palmitoleoyltransferase</fullName>
        <ecNumber evidence="8">2.3.1.242</ecNumber>
    </submittedName>
</protein>
<keyword evidence="5 7" id="KW-0472">Membrane</keyword>